<dbReference type="Proteomes" id="UP000035642">
    <property type="component" value="Unassembled WGS sequence"/>
</dbReference>
<evidence type="ECO:0000256" key="1">
    <source>
        <dbReference type="SAM" id="Phobius"/>
    </source>
</evidence>
<keyword evidence="1" id="KW-0472">Membrane</keyword>
<feature type="transmembrane region" description="Helical" evidence="1">
    <location>
        <begin position="6"/>
        <end position="28"/>
    </location>
</feature>
<sequence>MERLCHVAVTVLIWFDYIVADYILGSSFPSRKSDRKRKKSYVAISGLSVGLLVSPVGMTYENPIPIAFVSNS</sequence>
<keyword evidence="1" id="KW-0812">Transmembrane</keyword>
<organism evidence="2 3">
    <name type="scientific">Angiostrongylus cantonensis</name>
    <name type="common">Rat lungworm</name>
    <dbReference type="NCBI Taxonomy" id="6313"/>
    <lineage>
        <taxon>Eukaryota</taxon>
        <taxon>Metazoa</taxon>
        <taxon>Ecdysozoa</taxon>
        <taxon>Nematoda</taxon>
        <taxon>Chromadorea</taxon>
        <taxon>Rhabditida</taxon>
        <taxon>Rhabditina</taxon>
        <taxon>Rhabditomorpha</taxon>
        <taxon>Strongyloidea</taxon>
        <taxon>Metastrongylidae</taxon>
        <taxon>Angiostrongylus</taxon>
    </lineage>
</organism>
<dbReference type="AlphaFoldDB" id="A0A0K0DDJ0"/>
<name>A0A0K0DDJ0_ANGCA</name>
<accession>A0A0K0DDJ0</accession>
<reference evidence="2" key="1">
    <citation type="submission" date="2012-09" db="EMBL/GenBank/DDBJ databases">
        <authorList>
            <person name="Martin A.A."/>
        </authorList>
    </citation>
    <scope>NUCLEOTIDE SEQUENCE</scope>
</reference>
<feature type="transmembrane region" description="Helical" evidence="1">
    <location>
        <begin position="40"/>
        <end position="60"/>
    </location>
</feature>
<protein>
    <submittedName>
        <fullName evidence="3">Aa_trans domain-containing protein</fullName>
    </submittedName>
</protein>
<evidence type="ECO:0000313" key="3">
    <source>
        <dbReference type="WBParaSite" id="ACAC_0000879701-mRNA-1"/>
    </source>
</evidence>
<proteinExistence type="predicted"/>
<dbReference type="WBParaSite" id="ACAC_0000879701-mRNA-1">
    <property type="protein sequence ID" value="ACAC_0000879701-mRNA-1"/>
    <property type="gene ID" value="ACAC_0000879701"/>
</dbReference>
<keyword evidence="1" id="KW-1133">Transmembrane helix</keyword>
<reference evidence="3" key="2">
    <citation type="submission" date="2017-02" db="UniProtKB">
        <authorList>
            <consortium name="WormBaseParasite"/>
        </authorList>
    </citation>
    <scope>IDENTIFICATION</scope>
</reference>
<evidence type="ECO:0000313" key="2">
    <source>
        <dbReference type="Proteomes" id="UP000035642"/>
    </source>
</evidence>
<keyword evidence="2" id="KW-1185">Reference proteome</keyword>